<proteinExistence type="predicted"/>
<accession>A0A0G0SA64</accession>
<reference evidence="3 4" key="1">
    <citation type="journal article" date="2015" name="Nature">
        <title>rRNA introns, odd ribosomes, and small enigmatic genomes across a large radiation of phyla.</title>
        <authorList>
            <person name="Brown C.T."/>
            <person name="Hug L.A."/>
            <person name="Thomas B.C."/>
            <person name="Sharon I."/>
            <person name="Castelle C.J."/>
            <person name="Singh A."/>
            <person name="Wilkins M.J."/>
            <person name="Williams K.H."/>
            <person name="Banfield J.F."/>
        </authorList>
    </citation>
    <scope>NUCLEOTIDE SEQUENCE [LARGE SCALE GENOMIC DNA]</scope>
</reference>
<dbReference type="Proteomes" id="UP000034293">
    <property type="component" value="Unassembled WGS sequence"/>
</dbReference>
<keyword evidence="1" id="KW-0472">Membrane</keyword>
<evidence type="ECO:0000259" key="2">
    <source>
        <dbReference type="Pfam" id="PF00535"/>
    </source>
</evidence>
<dbReference type="CDD" id="cd04186">
    <property type="entry name" value="GT_2_like_c"/>
    <property type="match status" value="1"/>
</dbReference>
<dbReference type="Pfam" id="PF00535">
    <property type="entry name" value="Glycos_transf_2"/>
    <property type="match status" value="1"/>
</dbReference>
<dbReference type="Gene3D" id="3.90.550.10">
    <property type="entry name" value="Spore Coat Polysaccharide Biosynthesis Protein SpsA, Chain A"/>
    <property type="match status" value="1"/>
</dbReference>
<dbReference type="SUPFAM" id="SSF53448">
    <property type="entry name" value="Nucleotide-diphospho-sugar transferases"/>
    <property type="match status" value="1"/>
</dbReference>
<evidence type="ECO:0000313" key="4">
    <source>
        <dbReference type="Proteomes" id="UP000034293"/>
    </source>
</evidence>
<dbReference type="InterPro" id="IPR001173">
    <property type="entry name" value="Glyco_trans_2-like"/>
</dbReference>
<organism evidence="3 4">
    <name type="scientific">Candidatus Woesebacteria bacterium GW2011_GWA1_40_43</name>
    <dbReference type="NCBI Taxonomy" id="1618553"/>
    <lineage>
        <taxon>Bacteria</taxon>
        <taxon>Candidatus Woeseibacteriota</taxon>
    </lineage>
</organism>
<feature type="domain" description="Glycosyltransferase 2-like" evidence="2">
    <location>
        <begin position="9"/>
        <end position="131"/>
    </location>
</feature>
<dbReference type="PANTHER" id="PTHR43179">
    <property type="entry name" value="RHAMNOSYLTRANSFERASE WBBL"/>
    <property type="match status" value="1"/>
</dbReference>
<keyword evidence="1" id="KW-0812">Transmembrane</keyword>
<keyword evidence="1" id="KW-1133">Transmembrane helix</keyword>
<feature type="transmembrane region" description="Helical" evidence="1">
    <location>
        <begin position="273"/>
        <end position="292"/>
    </location>
</feature>
<dbReference type="PANTHER" id="PTHR43179:SF7">
    <property type="entry name" value="RHAMNOSYLTRANSFERASE WBBL"/>
    <property type="match status" value="1"/>
</dbReference>
<dbReference type="AlphaFoldDB" id="A0A0G0SA64"/>
<evidence type="ECO:0000256" key="1">
    <source>
        <dbReference type="SAM" id="Phobius"/>
    </source>
</evidence>
<gene>
    <name evidence="3" type="ORF">UU02_C0052G0002</name>
</gene>
<name>A0A0G0SA64_9BACT</name>
<protein>
    <recommendedName>
        <fullName evidence="2">Glycosyltransferase 2-like domain-containing protein</fullName>
    </recommendedName>
</protein>
<sequence>MSNTLDLSIIIVSSKKDYLLDCIKTLKPALEGVESEIILIDNASSDELNSLVKEKSPYVKVLRREENGGFGENNNMGIKIATGRYILLLNDDTRIIDKNIFREMIAWMDAHPKAGVSSCALLNPDGVSYQGSGGFYPTLFRVLAWMTFLDDIPGVDRLIKPYHPLHSASPIYKGEKFFKSEHRQDWVTGAFFLMRRQALKEVGIFDEDFFLYVEEVELSARFAKKGWEIWYLPEWKIVHFGQATSGSEKAMIFELKNLVLMYKKHEPKWKIPILRAILKLGVFLRIILWGIAGKRDVSKIYAKAINAF</sequence>
<dbReference type="EMBL" id="LBZA01000052">
    <property type="protein sequence ID" value="KKR61868.1"/>
    <property type="molecule type" value="Genomic_DNA"/>
</dbReference>
<comment type="caution">
    <text evidence="3">The sequence shown here is derived from an EMBL/GenBank/DDBJ whole genome shotgun (WGS) entry which is preliminary data.</text>
</comment>
<dbReference type="InterPro" id="IPR029044">
    <property type="entry name" value="Nucleotide-diphossugar_trans"/>
</dbReference>
<evidence type="ECO:0000313" key="3">
    <source>
        <dbReference type="EMBL" id="KKR61868.1"/>
    </source>
</evidence>